<dbReference type="InterPro" id="IPR013766">
    <property type="entry name" value="Thioredoxin_domain"/>
</dbReference>
<evidence type="ECO:0000256" key="3">
    <source>
        <dbReference type="ARBA" id="ARBA00022748"/>
    </source>
</evidence>
<keyword evidence="4" id="KW-1015">Disulfide bond</keyword>
<keyword evidence="8" id="KW-1185">Reference proteome</keyword>
<dbReference type="AlphaFoldDB" id="A0A919CND2"/>
<comment type="subcellular location">
    <subcellularLocation>
        <location evidence="1">Cell envelope</location>
    </subcellularLocation>
</comment>
<dbReference type="RefSeq" id="WP_189987699.1">
    <property type="nucleotide sequence ID" value="NZ_BMZS01000002.1"/>
</dbReference>
<dbReference type="PANTHER" id="PTHR42852">
    <property type="entry name" value="THIOL:DISULFIDE INTERCHANGE PROTEIN DSBE"/>
    <property type="match status" value="1"/>
</dbReference>
<proteinExistence type="inferred from homology"/>
<dbReference type="EMBL" id="BMZS01000002">
    <property type="protein sequence ID" value="GHD42995.1"/>
    <property type="molecule type" value="Genomic_DNA"/>
</dbReference>
<evidence type="ECO:0000313" key="7">
    <source>
        <dbReference type="EMBL" id="GHD42995.1"/>
    </source>
</evidence>
<name>A0A919CND2_9PROT</name>
<dbReference type="InterPro" id="IPR036249">
    <property type="entry name" value="Thioredoxin-like_sf"/>
</dbReference>
<dbReference type="InterPro" id="IPR017937">
    <property type="entry name" value="Thioredoxin_CS"/>
</dbReference>
<gene>
    <name evidence="7" type="primary">ccmG</name>
    <name evidence="7" type="ORF">GCM10017083_08590</name>
</gene>
<evidence type="ECO:0000256" key="4">
    <source>
        <dbReference type="ARBA" id="ARBA00023157"/>
    </source>
</evidence>
<dbReference type="GO" id="GO:0030288">
    <property type="term" value="C:outer membrane-bounded periplasmic space"/>
    <property type="evidence" value="ECO:0007669"/>
    <property type="project" value="InterPro"/>
</dbReference>
<dbReference type="InterPro" id="IPR004799">
    <property type="entry name" value="Periplasmic_diS_OxRdtase_DsbE"/>
</dbReference>
<dbReference type="Pfam" id="PF08534">
    <property type="entry name" value="Redoxin"/>
    <property type="match status" value="1"/>
</dbReference>
<organism evidence="7 8">
    <name type="scientific">Thalassobaculum fulvum</name>
    <dbReference type="NCBI Taxonomy" id="1633335"/>
    <lineage>
        <taxon>Bacteria</taxon>
        <taxon>Pseudomonadati</taxon>
        <taxon>Pseudomonadota</taxon>
        <taxon>Alphaproteobacteria</taxon>
        <taxon>Rhodospirillales</taxon>
        <taxon>Thalassobaculaceae</taxon>
        <taxon>Thalassobaculum</taxon>
    </lineage>
</organism>
<feature type="domain" description="Thioredoxin" evidence="6">
    <location>
        <begin position="36"/>
        <end position="173"/>
    </location>
</feature>
<dbReference type="SUPFAM" id="SSF52833">
    <property type="entry name" value="Thioredoxin-like"/>
    <property type="match status" value="1"/>
</dbReference>
<evidence type="ECO:0000256" key="2">
    <source>
        <dbReference type="ARBA" id="ARBA00007758"/>
    </source>
</evidence>
<dbReference type="Proteomes" id="UP000630353">
    <property type="component" value="Unassembled WGS sequence"/>
</dbReference>
<dbReference type="NCBIfam" id="TIGR00385">
    <property type="entry name" value="dsbE"/>
    <property type="match status" value="1"/>
</dbReference>
<dbReference type="GO" id="GO:0017004">
    <property type="term" value="P:cytochrome complex assembly"/>
    <property type="evidence" value="ECO:0007669"/>
    <property type="project" value="UniProtKB-KW"/>
</dbReference>
<dbReference type="PANTHER" id="PTHR42852:SF6">
    <property type="entry name" value="THIOL:DISULFIDE INTERCHANGE PROTEIN DSBE"/>
    <property type="match status" value="1"/>
</dbReference>
<keyword evidence="3" id="KW-0201">Cytochrome c-type biogenesis</keyword>
<dbReference type="PROSITE" id="PS00194">
    <property type="entry name" value="THIOREDOXIN_1"/>
    <property type="match status" value="1"/>
</dbReference>
<accession>A0A919CND2</accession>
<comment type="similarity">
    <text evidence="2">Belongs to the thioredoxin family. DsbE subfamily.</text>
</comment>
<evidence type="ECO:0000256" key="5">
    <source>
        <dbReference type="ARBA" id="ARBA00023284"/>
    </source>
</evidence>
<dbReference type="CDD" id="cd03010">
    <property type="entry name" value="TlpA_like_DsbE"/>
    <property type="match status" value="1"/>
</dbReference>
<protein>
    <submittedName>
        <fullName evidence="7">Thiol:disulfide interchange protein</fullName>
    </submittedName>
</protein>
<dbReference type="PROSITE" id="PS51352">
    <property type="entry name" value="THIOREDOXIN_2"/>
    <property type="match status" value="1"/>
</dbReference>
<evidence type="ECO:0000256" key="1">
    <source>
        <dbReference type="ARBA" id="ARBA00004196"/>
    </source>
</evidence>
<dbReference type="Gene3D" id="3.40.30.10">
    <property type="entry name" value="Glutaredoxin"/>
    <property type="match status" value="1"/>
</dbReference>
<reference evidence="7" key="1">
    <citation type="journal article" date="2014" name="Int. J. Syst. Evol. Microbiol.">
        <title>Complete genome sequence of Corynebacterium casei LMG S-19264T (=DSM 44701T), isolated from a smear-ripened cheese.</title>
        <authorList>
            <consortium name="US DOE Joint Genome Institute (JGI-PGF)"/>
            <person name="Walter F."/>
            <person name="Albersmeier A."/>
            <person name="Kalinowski J."/>
            <person name="Ruckert C."/>
        </authorList>
    </citation>
    <scope>NUCLEOTIDE SEQUENCE</scope>
    <source>
        <strain evidence="7">KCTC 42651</strain>
    </source>
</reference>
<dbReference type="InterPro" id="IPR050553">
    <property type="entry name" value="Thioredoxin_ResA/DsbE_sf"/>
</dbReference>
<evidence type="ECO:0000313" key="8">
    <source>
        <dbReference type="Proteomes" id="UP000630353"/>
    </source>
</evidence>
<dbReference type="GO" id="GO:0015036">
    <property type="term" value="F:disulfide oxidoreductase activity"/>
    <property type="evidence" value="ECO:0007669"/>
    <property type="project" value="InterPro"/>
</dbReference>
<sequence length="177" mass="19152">MRRLLFLLPLAVVLALVGALAWPILEGRDPRALPSVLLDKPVPAFDLPGLAADTGGLHSDELSGRPVLVNVFASWCAPCRQEIPLLVQLSAEGVPIYGIAYKDEPAATRKFLAQLGDPYRGVGVDRDGRIAIEFGVYGVPETYVIDGAGRIRHRHVGAVTEDVARRTLLPLLEELSK</sequence>
<evidence type="ECO:0000259" key="6">
    <source>
        <dbReference type="PROSITE" id="PS51352"/>
    </source>
</evidence>
<dbReference type="InterPro" id="IPR013740">
    <property type="entry name" value="Redoxin"/>
</dbReference>
<reference evidence="7" key="2">
    <citation type="submission" date="2020-09" db="EMBL/GenBank/DDBJ databases">
        <authorList>
            <person name="Sun Q."/>
            <person name="Kim S."/>
        </authorList>
    </citation>
    <scope>NUCLEOTIDE SEQUENCE</scope>
    <source>
        <strain evidence="7">KCTC 42651</strain>
    </source>
</reference>
<comment type="caution">
    <text evidence="7">The sequence shown here is derived from an EMBL/GenBank/DDBJ whole genome shotgun (WGS) entry which is preliminary data.</text>
</comment>
<keyword evidence="5" id="KW-0676">Redox-active center</keyword>